<evidence type="ECO:0000256" key="1">
    <source>
        <dbReference type="ARBA" id="ARBA00023239"/>
    </source>
</evidence>
<feature type="domain" description="Amidohydrolase-related" evidence="2">
    <location>
        <begin position="4"/>
        <end position="279"/>
    </location>
</feature>
<dbReference type="Proteomes" id="UP001500610">
    <property type="component" value="Unassembled WGS sequence"/>
</dbReference>
<dbReference type="InterPro" id="IPR032465">
    <property type="entry name" value="ACMSD"/>
</dbReference>
<gene>
    <name evidence="3" type="ORF">GCM10023257_33200</name>
</gene>
<name>A0ABP9I6Z0_9ACTN</name>
<evidence type="ECO:0000259" key="2">
    <source>
        <dbReference type="Pfam" id="PF04909"/>
    </source>
</evidence>
<dbReference type="Gene3D" id="3.20.20.140">
    <property type="entry name" value="Metal-dependent hydrolases"/>
    <property type="match status" value="1"/>
</dbReference>
<reference evidence="4" key="1">
    <citation type="journal article" date="2019" name="Int. J. Syst. Evol. Microbiol.">
        <title>The Global Catalogue of Microorganisms (GCM) 10K type strain sequencing project: providing services to taxonomists for standard genome sequencing and annotation.</title>
        <authorList>
            <consortium name="The Broad Institute Genomics Platform"/>
            <consortium name="The Broad Institute Genome Sequencing Center for Infectious Disease"/>
            <person name="Wu L."/>
            <person name="Ma J."/>
        </authorList>
    </citation>
    <scope>NUCLEOTIDE SEQUENCE [LARGE SCALE GENOMIC DNA]</scope>
    <source>
        <strain evidence="4">JCM 17657</strain>
    </source>
</reference>
<keyword evidence="4" id="KW-1185">Reference proteome</keyword>
<dbReference type="SUPFAM" id="SSF51556">
    <property type="entry name" value="Metallo-dependent hydrolases"/>
    <property type="match status" value="1"/>
</dbReference>
<dbReference type="RefSeq" id="WP_226027833.1">
    <property type="nucleotide sequence ID" value="NZ_BAABIV010000013.1"/>
</dbReference>
<dbReference type="EMBL" id="BAABIV010000013">
    <property type="protein sequence ID" value="GAA4990243.1"/>
    <property type="molecule type" value="Genomic_DNA"/>
</dbReference>
<dbReference type="PANTHER" id="PTHR21240">
    <property type="entry name" value="2-AMINO-3-CARBOXYLMUCONATE-6-SEMIALDEHYDE DECARBOXYLASE"/>
    <property type="match status" value="1"/>
</dbReference>
<proteinExistence type="predicted"/>
<dbReference type="InterPro" id="IPR006680">
    <property type="entry name" value="Amidohydro-rel"/>
</dbReference>
<sequence length="286" mass="30505">MDFVDAHCHIISEDVARYPKAPIGGKQSQWAATRPVTAEGMVARMDETGIGQAVLVQATTNYGYDNSYVLDSSRRWPGRFVAVGTVDPLRPDAAANLKAAVGEGGLAGVRLFTSGSTVPTQGEWFVAPETFPFWEKAAELDLPVCLQMRLGAATGQLVELLERFPGVKVLLDHIGYPDIAASPARAGEEVAALGAQPGLHLKLTHRNLERLKDAGDRAADFLTPVVEAFGAGRIAWGSNLPAAEQSLPELRALAEDVLADLPEADRQEIFAGTSRRLYPGLAHGAA</sequence>
<accession>A0ABP9I6Z0</accession>
<keyword evidence="1" id="KW-0456">Lyase</keyword>
<dbReference type="Pfam" id="PF04909">
    <property type="entry name" value="Amidohydro_2"/>
    <property type="match status" value="1"/>
</dbReference>
<organism evidence="3 4">
    <name type="scientific">Streptomyces hyderabadensis</name>
    <dbReference type="NCBI Taxonomy" id="598549"/>
    <lineage>
        <taxon>Bacteria</taxon>
        <taxon>Bacillati</taxon>
        <taxon>Actinomycetota</taxon>
        <taxon>Actinomycetes</taxon>
        <taxon>Kitasatosporales</taxon>
        <taxon>Streptomycetaceae</taxon>
        <taxon>Streptomyces</taxon>
    </lineage>
</organism>
<protein>
    <recommendedName>
        <fullName evidence="2">Amidohydrolase-related domain-containing protein</fullName>
    </recommendedName>
</protein>
<comment type="caution">
    <text evidence="3">The sequence shown here is derived from an EMBL/GenBank/DDBJ whole genome shotgun (WGS) entry which is preliminary data.</text>
</comment>
<dbReference type="InterPro" id="IPR032466">
    <property type="entry name" value="Metal_Hydrolase"/>
</dbReference>
<evidence type="ECO:0000313" key="3">
    <source>
        <dbReference type="EMBL" id="GAA4990243.1"/>
    </source>
</evidence>
<evidence type="ECO:0000313" key="4">
    <source>
        <dbReference type="Proteomes" id="UP001500610"/>
    </source>
</evidence>